<feature type="region of interest" description="Disordered" evidence="1">
    <location>
        <begin position="1"/>
        <end position="26"/>
    </location>
</feature>
<organism evidence="2">
    <name type="scientific">marine metagenome</name>
    <dbReference type="NCBI Taxonomy" id="408172"/>
    <lineage>
        <taxon>unclassified sequences</taxon>
        <taxon>metagenomes</taxon>
        <taxon>ecological metagenomes</taxon>
    </lineage>
</organism>
<name>A0A382ETR0_9ZZZZ</name>
<evidence type="ECO:0000256" key="1">
    <source>
        <dbReference type="SAM" id="MobiDB-lite"/>
    </source>
</evidence>
<gene>
    <name evidence="2" type="ORF">METZ01_LOCUS206974</name>
</gene>
<feature type="compositionally biased region" description="Basic residues" evidence="1">
    <location>
        <begin position="1"/>
        <end position="17"/>
    </location>
</feature>
<dbReference type="AlphaFoldDB" id="A0A382ETR0"/>
<evidence type="ECO:0000313" key="2">
    <source>
        <dbReference type="EMBL" id="SVB54120.1"/>
    </source>
</evidence>
<dbReference type="EMBL" id="UINC01046296">
    <property type="protein sequence ID" value="SVB54120.1"/>
    <property type="molecule type" value="Genomic_DNA"/>
</dbReference>
<sequence>MKNKRKAKTSKKAKTTKTPKMISRPHDRRSVCAKVNKFVEHLDDGVNTILKQDTIVLKMILWINYYDCVFNSHTDPFLHKHLKELESDQDYRNTFKKSDDELFDYHLVPMVKGRIRDAMKDLINSGGVAKFKKVLLEQYKLFT</sequence>
<proteinExistence type="predicted"/>
<protein>
    <submittedName>
        <fullName evidence="2">Uncharacterized protein</fullName>
    </submittedName>
</protein>
<reference evidence="2" key="1">
    <citation type="submission" date="2018-05" db="EMBL/GenBank/DDBJ databases">
        <authorList>
            <person name="Lanie J.A."/>
            <person name="Ng W.-L."/>
            <person name="Kazmierczak K.M."/>
            <person name="Andrzejewski T.M."/>
            <person name="Davidsen T.M."/>
            <person name="Wayne K.J."/>
            <person name="Tettelin H."/>
            <person name="Glass J.I."/>
            <person name="Rusch D."/>
            <person name="Podicherti R."/>
            <person name="Tsui H.-C.T."/>
            <person name="Winkler M.E."/>
        </authorList>
    </citation>
    <scope>NUCLEOTIDE SEQUENCE</scope>
</reference>
<accession>A0A382ETR0</accession>